<feature type="compositionally biased region" description="Basic and acidic residues" evidence="1">
    <location>
        <begin position="1"/>
        <end position="13"/>
    </location>
</feature>
<name>A0ABQ7C8F7_BRACR</name>
<gene>
    <name evidence="2" type="ORF">DY000_02001788</name>
</gene>
<feature type="region of interest" description="Disordered" evidence="1">
    <location>
        <begin position="1"/>
        <end position="29"/>
    </location>
</feature>
<dbReference type="Proteomes" id="UP000266723">
    <property type="component" value="Unassembled WGS sequence"/>
</dbReference>
<evidence type="ECO:0000256" key="1">
    <source>
        <dbReference type="SAM" id="MobiDB-lite"/>
    </source>
</evidence>
<evidence type="ECO:0008006" key="4">
    <source>
        <dbReference type="Google" id="ProtNLM"/>
    </source>
</evidence>
<comment type="caution">
    <text evidence="2">The sequence shown here is derived from an EMBL/GenBank/DDBJ whole genome shotgun (WGS) entry which is preliminary data.</text>
</comment>
<sequence>MLVTKRPGEKPGFDEESLPEVALTNSSKSKSSSEIVVNMFLKGSLVGEINLVGATSVMNLEVLTVSIGKESVGRRKLFRWAQEEIK</sequence>
<accession>A0ABQ7C8F7</accession>
<protein>
    <recommendedName>
        <fullName evidence="4">Cyclic nucleotide-binding domain-containing protein</fullName>
    </recommendedName>
</protein>
<keyword evidence="3" id="KW-1185">Reference proteome</keyword>
<evidence type="ECO:0000313" key="3">
    <source>
        <dbReference type="Proteomes" id="UP000266723"/>
    </source>
</evidence>
<organism evidence="2 3">
    <name type="scientific">Brassica cretica</name>
    <name type="common">Mustard</name>
    <dbReference type="NCBI Taxonomy" id="69181"/>
    <lineage>
        <taxon>Eukaryota</taxon>
        <taxon>Viridiplantae</taxon>
        <taxon>Streptophyta</taxon>
        <taxon>Embryophyta</taxon>
        <taxon>Tracheophyta</taxon>
        <taxon>Spermatophyta</taxon>
        <taxon>Magnoliopsida</taxon>
        <taxon>eudicotyledons</taxon>
        <taxon>Gunneridae</taxon>
        <taxon>Pentapetalae</taxon>
        <taxon>rosids</taxon>
        <taxon>malvids</taxon>
        <taxon>Brassicales</taxon>
        <taxon>Brassicaceae</taxon>
        <taxon>Brassiceae</taxon>
        <taxon>Brassica</taxon>
    </lineage>
</organism>
<evidence type="ECO:0000313" key="2">
    <source>
        <dbReference type="EMBL" id="KAF3547533.1"/>
    </source>
</evidence>
<reference evidence="2 3" key="1">
    <citation type="journal article" date="2020" name="BMC Genomics">
        <title>Intraspecific diversification of the crop wild relative Brassica cretica Lam. using demographic model selection.</title>
        <authorList>
            <person name="Kioukis A."/>
            <person name="Michalopoulou V.A."/>
            <person name="Briers L."/>
            <person name="Pirintsos S."/>
            <person name="Studholme D.J."/>
            <person name="Pavlidis P."/>
            <person name="Sarris P.F."/>
        </authorList>
    </citation>
    <scope>NUCLEOTIDE SEQUENCE [LARGE SCALE GENOMIC DNA]</scope>
    <source>
        <strain evidence="3">cv. PFS-1207/04</strain>
    </source>
</reference>
<dbReference type="EMBL" id="QGKV02000832">
    <property type="protein sequence ID" value="KAF3547533.1"/>
    <property type="molecule type" value="Genomic_DNA"/>
</dbReference>
<proteinExistence type="predicted"/>